<dbReference type="CDD" id="cd21109">
    <property type="entry name" value="SPASM"/>
    <property type="match status" value="1"/>
</dbReference>
<evidence type="ECO:0000313" key="10">
    <source>
        <dbReference type="Proteomes" id="UP000319296"/>
    </source>
</evidence>
<keyword evidence="2" id="KW-0949">S-adenosyl-L-methionine</keyword>
<dbReference type="Pfam" id="PF13186">
    <property type="entry name" value="SPASM"/>
    <property type="match status" value="1"/>
</dbReference>
<dbReference type="InterPro" id="IPR013785">
    <property type="entry name" value="Aldolase_TIM"/>
</dbReference>
<evidence type="ECO:0000259" key="8">
    <source>
        <dbReference type="Pfam" id="PF13186"/>
    </source>
</evidence>
<protein>
    <submittedName>
        <fullName evidence="9">Radical SAM/SPASM domain-containing protein</fullName>
    </submittedName>
</protein>
<dbReference type="Proteomes" id="UP000319296">
    <property type="component" value="Unassembled WGS sequence"/>
</dbReference>
<evidence type="ECO:0000256" key="3">
    <source>
        <dbReference type="ARBA" id="ARBA00022723"/>
    </source>
</evidence>
<dbReference type="CDD" id="cd01335">
    <property type="entry name" value="Radical_SAM"/>
    <property type="match status" value="1"/>
</dbReference>
<comment type="caution">
    <text evidence="9">The sequence shown here is derived from an EMBL/GenBank/DDBJ whole genome shotgun (WGS) entry which is preliminary data.</text>
</comment>
<dbReference type="PANTHER" id="PTHR43273:SF3">
    <property type="entry name" value="ANAEROBIC SULFATASE-MATURATING ENZYME HOMOLOG ASLB-RELATED"/>
    <property type="match status" value="1"/>
</dbReference>
<dbReference type="InterPro" id="IPR058240">
    <property type="entry name" value="rSAM_sf"/>
</dbReference>
<evidence type="ECO:0000256" key="4">
    <source>
        <dbReference type="ARBA" id="ARBA00023004"/>
    </source>
</evidence>
<keyword evidence="4" id="KW-0408">Iron</keyword>
<dbReference type="GO" id="GO:0046872">
    <property type="term" value="F:metal ion binding"/>
    <property type="evidence" value="ECO:0007669"/>
    <property type="project" value="UniProtKB-KW"/>
</dbReference>
<dbReference type="EMBL" id="SGBB01000023">
    <property type="protein sequence ID" value="RZD17759.1"/>
    <property type="molecule type" value="Genomic_DNA"/>
</dbReference>
<evidence type="ECO:0000256" key="6">
    <source>
        <dbReference type="ARBA" id="ARBA00023601"/>
    </source>
</evidence>
<dbReference type="InterPro" id="IPR023867">
    <property type="entry name" value="Sulphatase_maturase_rSAM"/>
</dbReference>
<sequence length="311" mass="36862">MSQIKIINPYVDRISIYKKIFYKLKFNKLTGRYFNNDKLMSWLVLIGSNIKGYELKKKIKKFYNKEKFNLSYPKFIEIETINKCNMSCSFCPTNKKNDIRKFTIMDEKLFKKIIEEISYIDNEVLVYFHSNNEPLLDQRIPEFIQYAKENLSNTKAILGMSTNGTLLSEEIFLKLTQYLDILIINNYSENMQLIKTVKNIYKRYRYNEFTADITINLRNVKEVIKNVGGNSPNYSYNKPINIQCLLPFEQMVIRPDGKISLCCKDVYGQYTLGDIRYETISSIWNNDIYNNLRKKMRLGRNNIQLCSNCNF</sequence>
<keyword evidence="3" id="KW-0479">Metal-binding</keyword>
<name>A0A519BKH9_9DELT</name>
<feature type="domain" description="Radical SAM core" evidence="7">
    <location>
        <begin position="78"/>
        <end position="180"/>
    </location>
</feature>
<dbReference type="Pfam" id="PF04055">
    <property type="entry name" value="Radical_SAM"/>
    <property type="match status" value="1"/>
</dbReference>
<evidence type="ECO:0000256" key="5">
    <source>
        <dbReference type="ARBA" id="ARBA00023014"/>
    </source>
</evidence>
<dbReference type="InterPro" id="IPR023885">
    <property type="entry name" value="4Fe4S-binding_SPASM_dom"/>
</dbReference>
<dbReference type="SUPFAM" id="SSF102114">
    <property type="entry name" value="Radical SAM enzymes"/>
    <property type="match status" value="1"/>
</dbReference>
<evidence type="ECO:0000256" key="1">
    <source>
        <dbReference type="ARBA" id="ARBA00001966"/>
    </source>
</evidence>
<dbReference type="GO" id="GO:0016491">
    <property type="term" value="F:oxidoreductase activity"/>
    <property type="evidence" value="ECO:0007669"/>
    <property type="project" value="InterPro"/>
</dbReference>
<comment type="cofactor">
    <cofactor evidence="1">
        <name>[4Fe-4S] cluster</name>
        <dbReference type="ChEBI" id="CHEBI:49883"/>
    </cofactor>
</comment>
<proteinExistence type="inferred from homology"/>
<evidence type="ECO:0000313" key="9">
    <source>
        <dbReference type="EMBL" id="RZD17759.1"/>
    </source>
</evidence>
<keyword evidence="5" id="KW-0411">Iron-sulfur</keyword>
<reference evidence="9 10" key="1">
    <citation type="journal article" date="2019" name="ISME J.">
        <title>Insights into ecological role of a new deltaproteobacterial order Candidatus Acidulodesulfobacterales by metagenomics and metatranscriptomics.</title>
        <authorList>
            <person name="Tan S."/>
            <person name="Liu J."/>
            <person name="Fang Y."/>
            <person name="Hedlund B.P."/>
            <person name="Lian Z.H."/>
            <person name="Huang L.Y."/>
            <person name="Li J.T."/>
            <person name="Huang L.N."/>
            <person name="Li W.J."/>
            <person name="Jiang H.C."/>
            <person name="Dong H.L."/>
            <person name="Shu W.S."/>
        </authorList>
    </citation>
    <scope>NUCLEOTIDE SEQUENCE [LARGE SCALE GENOMIC DNA]</scope>
    <source>
        <strain evidence="9">AP1</strain>
    </source>
</reference>
<evidence type="ECO:0000256" key="2">
    <source>
        <dbReference type="ARBA" id="ARBA00022691"/>
    </source>
</evidence>
<feature type="domain" description="4Fe4S-binding SPASM" evidence="8">
    <location>
        <begin position="244"/>
        <end position="310"/>
    </location>
</feature>
<organism evidence="9 10">
    <name type="scientific">Candidatus Acididesulfobacter diazotrophicus</name>
    <dbReference type="NCBI Taxonomy" id="2597226"/>
    <lineage>
        <taxon>Bacteria</taxon>
        <taxon>Deltaproteobacteria</taxon>
        <taxon>Candidatus Acidulodesulfobacterales</taxon>
        <taxon>Candidatus Acididesulfobacter</taxon>
    </lineage>
</organism>
<comment type="similarity">
    <text evidence="6">Belongs to the radical SAM superfamily. Anaerobic sulfatase-maturating enzyme family.</text>
</comment>
<evidence type="ECO:0000259" key="7">
    <source>
        <dbReference type="Pfam" id="PF04055"/>
    </source>
</evidence>
<dbReference type="Gene3D" id="3.20.20.70">
    <property type="entry name" value="Aldolase class I"/>
    <property type="match status" value="1"/>
</dbReference>
<dbReference type="AlphaFoldDB" id="A0A519BKH9"/>
<dbReference type="InterPro" id="IPR007197">
    <property type="entry name" value="rSAM"/>
</dbReference>
<dbReference type="PANTHER" id="PTHR43273">
    <property type="entry name" value="ANAEROBIC SULFATASE-MATURATING ENZYME HOMOLOG ASLB-RELATED"/>
    <property type="match status" value="1"/>
</dbReference>
<dbReference type="GO" id="GO:0051536">
    <property type="term" value="F:iron-sulfur cluster binding"/>
    <property type="evidence" value="ECO:0007669"/>
    <property type="project" value="UniProtKB-KW"/>
</dbReference>
<dbReference type="SFLD" id="SFLDS00029">
    <property type="entry name" value="Radical_SAM"/>
    <property type="match status" value="1"/>
</dbReference>
<accession>A0A519BKH9</accession>
<gene>
    <name evidence="9" type="ORF">EVG15_09500</name>
</gene>